<dbReference type="SUPFAM" id="SSF143880">
    <property type="entry name" value="NE0471 N-terminal domain-like"/>
    <property type="match status" value="1"/>
</dbReference>
<dbReference type="RefSeq" id="WP_085050674.1">
    <property type="nucleotide sequence ID" value="NZ_LNQR01000004.1"/>
</dbReference>
<dbReference type="EMBL" id="LNQR01000004">
    <property type="protein sequence ID" value="KWT94599.1"/>
    <property type="molecule type" value="Genomic_DNA"/>
</dbReference>
<organism evidence="1 2">
    <name type="scientific">Candidatus Magnetominusculus xianensis</name>
    <dbReference type="NCBI Taxonomy" id="1748249"/>
    <lineage>
        <taxon>Bacteria</taxon>
        <taxon>Pseudomonadati</taxon>
        <taxon>Nitrospirota</taxon>
        <taxon>Nitrospiria</taxon>
        <taxon>Nitrospirales</taxon>
        <taxon>Nitrospiraceae</taxon>
        <taxon>Candidatus Magnetominusculus</taxon>
    </lineage>
</organism>
<dbReference type="Proteomes" id="UP000060487">
    <property type="component" value="Unassembled WGS sequence"/>
</dbReference>
<dbReference type="InterPro" id="IPR036782">
    <property type="entry name" value="NE0471-like_N"/>
</dbReference>
<evidence type="ECO:0000313" key="1">
    <source>
        <dbReference type="EMBL" id="KWT94599.1"/>
    </source>
</evidence>
<accession>A0ABR5SJH2</accession>
<name>A0ABR5SJH2_9BACT</name>
<protein>
    <recommendedName>
        <fullName evidence="3">DUF2442 domain-containing protein</fullName>
    </recommendedName>
</protein>
<evidence type="ECO:0000313" key="2">
    <source>
        <dbReference type="Proteomes" id="UP000060487"/>
    </source>
</evidence>
<dbReference type="Pfam" id="PF10387">
    <property type="entry name" value="DUF2442"/>
    <property type="match status" value="1"/>
</dbReference>
<comment type="caution">
    <text evidence="1">The sequence shown here is derived from an EMBL/GenBank/DDBJ whole genome shotgun (WGS) entry which is preliminary data.</text>
</comment>
<sequence>MNPRVKEVYSNNDYTLIIIFDNDEMGIFDVTPYLDKGIFTQLRDRSIFNSAKVFLGTVQWANGLDFCPDTIYLESKKQ</sequence>
<dbReference type="Gene3D" id="3.30.2020.10">
    <property type="entry name" value="NE0471-like N-terminal domain"/>
    <property type="match status" value="1"/>
</dbReference>
<proteinExistence type="predicted"/>
<evidence type="ECO:0008006" key="3">
    <source>
        <dbReference type="Google" id="ProtNLM"/>
    </source>
</evidence>
<gene>
    <name evidence="1" type="ORF">ASN18_0137</name>
</gene>
<keyword evidence="2" id="KW-1185">Reference proteome</keyword>
<reference evidence="1 2" key="1">
    <citation type="submission" date="2015-11" db="EMBL/GenBank/DDBJ databases">
        <authorList>
            <person name="Lin W."/>
        </authorList>
    </citation>
    <scope>NUCLEOTIDE SEQUENCE [LARGE SCALE GENOMIC DNA]</scope>
    <source>
        <strain evidence="1 2">HCH-1</strain>
    </source>
</reference>
<dbReference type="InterPro" id="IPR018841">
    <property type="entry name" value="DUF2442"/>
</dbReference>